<evidence type="ECO:0000313" key="14">
    <source>
        <dbReference type="Proteomes" id="UP000276443"/>
    </source>
</evidence>
<evidence type="ECO:0000313" key="13">
    <source>
        <dbReference type="EMBL" id="RPF55980.1"/>
    </source>
</evidence>
<comment type="caution">
    <text evidence="13">The sequence shown here is derived from an EMBL/GenBank/DDBJ whole genome shotgun (WGS) entry which is preliminary data.</text>
</comment>
<keyword evidence="13" id="KW-0966">Cell projection</keyword>
<keyword evidence="14" id="KW-1185">Reference proteome</keyword>
<evidence type="ECO:0000256" key="3">
    <source>
        <dbReference type="ARBA" id="ARBA00021622"/>
    </source>
</evidence>
<gene>
    <name evidence="12" type="primary">flhB</name>
    <name evidence="13" type="ORF">EDC24_0866</name>
</gene>
<dbReference type="PANTHER" id="PTHR30531:SF12">
    <property type="entry name" value="FLAGELLAR BIOSYNTHETIC PROTEIN FLHB"/>
    <property type="match status" value="1"/>
</dbReference>
<evidence type="ECO:0000256" key="2">
    <source>
        <dbReference type="ARBA" id="ARBA00010690"/>
    </source>
</evidence>
<name>A0A3N5BLC7_9BACI</name>
<evidence type="ECO:0000256" key="11">
    <source>
        <dbReference type="ARBA" id="ARBA00023225"/>
    </source>
</evidence>
<evidence type="ECO:0000256" key="5">
    <source>
        <dbReference type="ARBA" id="ARBA00022475"/>
    </source>
</evidence>
<keyword evidence="6 12" id="KW-0812">Transmembrane</keyword>
<keyword evidence="5 12" id="KW-1003">Cell membrane</keyword>
<organism evidence="13 14">
    <name type="scientific">Aquisalibacillus elongatus</name>
    <dbReference type="NCBI Taxonomy" id="485577"/>
    <lineage>
        <taxon>Bacteria</taxon>
        <taxon>Bacillati</taxon>
        <taxon>Bacillota</taxon>
        <taxon>Bacilli</taxon>
        <taxon>Bacillales</taxon>
        <taxon>Bacillaceae</taxon>
        <taxon>Aquisalibacillus</taxon>
    </lineage>
</organism>
<feature type="transmembrane region" description="Helical" evidence="12">
    <location>
        <begin position="148"/>
        <end position="172"/>
    </location>
</feature>
<dbReference type="Pfam" id="PF01312">
    <property type="entry name" value="Bac_export_2"/>
    <property type="match status" value="1"/>
</dbReference>
<dbReference type="Gene3D" id="6.10.250.2080">
    <property type="match status" value="1"/>
</dbReference>
<evidence type="ECO:0000256" key="1">
    <source>
        <dbReference type="ARBA" id="ARBA00004651"/>
    </source>
</evidence>
<comment type="similarity">
    <text evidence="2 12">Belongs to the type III secretion exporter family.</text>
</comment>
<protein>
    <recommendedName>
        <fullName evidence="3 12">Flagellar biosynthetic protein FlhB</fullName>
    </recommendedName>
</protein>
<evidence type="ECO:0000256" key="12">
    <source>
        <dbReference type="RuleBase" id="RU364091"/>
    </source>
</evidence>
<keyword evidence="7 12" id="KW-1005">Bacterial flagellum biogenesis</keyword>
<feature type="transmembrane region" description="Helical" evidence="12">
    <location>
        <begin position="98"/>
        <end position="123"/>
    </location>
</feature>
<dbReference type="Gene3D" id="3.40.1690.10">
    <property type="entry name" value="secretion proteins EscU"/>
    <property type="match status" value="1"/>
</dbReference>
<dbReference type="AlphaFoldDB" id="A0A3N5BLC7"/>
<evidence type="ECO:0000256" key="4">
    <source>
        <dbReference type="ARBA" id="ARBA00022448"/>
    </source>
</evidence>
<dbReference type="InterPro" id="IPR006136">
    <property type="entry name" value="FlhB"/>
</dbReference>
<keyword evidence="13" id="KW-0282">Flagellum</keyword>
<comment type="subcellular location">
    <subcellularLocation>
        <location evidence="1">Cell membrane</location>
        <topology evidence="1">Multi-pass membrane protein</topology>
    </subcellularLocation>
</comment>
<dbReference type="PANTHER" id="PTHR30531">
    <property type="entry name" value="FLAGELLAR BIOSYNTHETIC PROTEIN FLHB"/>
    <property type="match status" value="1"/>
</dbReference>
<reference evidence="13 14" key="1">
    <citation type="submission" date="2018-11" db="EMBL/GenBank/DDBJ databases">
        <title>Genomic Encyclopedia of Type Strains, Phase IV (KMG-IV): sequencing the most valuable type-strain genomes for metagenomic binning, comparative biology and taxonomic classification.</title>
        <authorList>
            <person name="Goeker M."/>
        </authorList>
    </citation>
    <scope>NUCLEOTIDE SEQUENCE [LARGE SCALE GENOMIC DNA]</scope>
    <source>
        <strain evidence="13 14">DSM 18090</strain>
    </source>
</reference>
<evidence type="ECO:0000256" key="10">
    <source>
        <dbReference type="ARBA" id="ARBA00023136"/>
    </source>
</evidence>
<keyword evidence="10 12" id="KW-0472">Membrane</keyword>
<dbReference type="GO" id="GO:0009306">
    <property type="term" value="P:protein secretion"/>
    <property type="evidence" value="ECO:0007669"/>
    <property type="project" value="InterPro"/>
</dbReference>
<dbReference type="OrthoDB" id="9807950at2"/>
<dbReference type="EMBL" id="RKRF01000007">
    <property type="protein sequence ID" value="RPF55980.1"/>
    <property type="molecule type" value="Genomic_DNA"/>
</dbReference>
<dbReference type="RefSeq" id="WP_124220014.1">
    <property type="nucleotide sequence ID" value="NZ_RKRF01000007.1"/>
</dbReference>
<dbReference type="Proteomes" id="UP000276443">
    <property type="component" value="Unassembled WGS sequence"/>
</dbReference>
<evidence type="ECO:0000256" key="6">
    <source>
        <dbReference type="ARBA" id="ARBA00022692"/>
    </source>
</evidence>
<dbReference type="GO" id="GO:0005886">
    <property type="term" value="C:plasma membrane"/>
    <property type="evidence" value="ECO:0007669"/>
    <property type="project" value="UniProtKB-SubCell"/>
</dbReference>
<evidence type="ECO:0000256" key="7">
    <source>
        <dbReference type="ARBA" id="ARBA00022795"/>
    </source>
</evidence>
<dbReference type="FunFam" id="3.40.1690.10:FF:000001">
    <property type="entry name" value="Flagellar biosynthetic protein FlhB"/>
    <property type="match status" value="1"/>
</dbReference>
<dbReference type="PRINTS" id="PR00950">
    <property type="entry name" value="TYPE3IMSPROT"/>
</dbReference>
<feature type="transmembrane region" description="Helical" evidence="12">
    <location>
        <begin position="192"/>
        <end position="217"/>
    </location>
</feature>
<sequence length="360" mass="41532">MELLRLDIQFFNQEKTEKATPKKKQDSRKKGQVAKSQDINTSIMLFFIFIFFIVFGSTMGKVLTGMYTYSFTEFIHWDLTAANIESIFFQSTIEAVKVVLPIMVVAMVSAFLANYIQIGFLFAPEAIKFDLKKVDPIKGFKRIFSARALVEFVKSMLKILSIGAICFAVIWINKDAMMLLSMKSVNESIQFFGQLTIWMGIASSLVLMFLAIPDFIYQRYDYEKNIKMSKQDVKDENKNIEGDPLIKSRIKERQRQMSQQRMMSEVPEADVVITNPTHYSIAVKYDENRSDAPIVVAKGVDYVAFRIREVAKANDVMLVENRWLARNLYQVVDLNEEIPEDFFQAVAEVLAYVYNMQRKA</sequence>
<keyword evidence="8 12" id="KW-0653">Protein transport</keyword>
<keyword evidence="4 12" id="KW-0813">Transport</keyword>
<dbReference type="NCBIfam" id="TIGR00328">
    <property type="entry name" value="flhB"/>
    <property type="match status" value="1"/>
</dbReference>
<dbReference type="InterPro" id="IPR006135">
    <property type="entry name" value="T3SS_substrate_exporter"/>
</dbReference>
<keyword evidence="11 12" id="KW-1006">Bacterial flagellum protein export</keyword>
<evidence type="ECO:0000256" key="8">
    <source>
        <dbReference type="ARBA" id="ARBA00022927"/>
    </source>
</evidence>
<proteinExistence type="inferred from homology"/>
<comment type="function">
    <text evidence="12">Required for formation of the rod structure in the basal body of the flagellar apparatus. Together with FliI and FliH, may constitute the export apparatus of flagellin.</text>
</comment>
<dbReference type="InterPro" id="IPR029025">
    <property type="entry name" value="T3SS_substrate_exporter_C"/>
</dbReference>
<accession>A0A3N5BLC7</accession>
<feature type="transmembrane region" description="Helical" evidence="12">
    <location>
        <begin position="39"/>
        <end position="59"/>
    </location>
</feature>
<keyword evidence="9 12" id="KW-1133">Transmembrane helix</keyword>
<keyword evidence="13" id="KW-0969">Cilium</keyword>
<evidence type="ECO:0000256" key="9">
    <source>
        <dbReference type="ARBA" id="ARBA00022989"/>
    </source>
</evidence>
<dbReference type="SUPFAM" id="SSF160544">
    <property type="entry name" value="EscU C-terminal domain-like"/>
    <property type="match status" value="1"/>
</dbReference>
<dbReference type="GO" id="GO:0044780">
    <property type="term" value="P:bacterial-type flagellum assembly"/>
    <property type="evidence" value="ECO:0007669"/>
    <property type="project" value="InterPro"/>
</dbReference>